<dbReference type="EMBL" id="JAULJE010000018">
    <property type="protein sequence ID" value="KAK1332423.1"/>
    <property type="molecule type" value="Genomic_DNA"/>
</dbReference>
<keyword evidence="2" id="KW-1185">Reference proteome</keyword>
<dbReference type="Proteomes" id="UP001177744">
    <property type="component" value="Unassembled WGS sequence"/>
</dbReference>
<evidence type="ECO:0000313" key="2">
    <source>
        <dbReference type="Proteomes" id="UP001177744"/>
    </source>
</evidence>
<sequence>MGKRHKGPEDEKGLGMAGKECSPLRPDLMAFRQWFLNTVPVFTSSLNITGNLKIPILSPSLDLLNEMLSGWRAHKLLEKETMSLGCDKDQWSQVPLTLIRDLEGSYFQLRKHNNIENRLISNHTKAFKCLSERKSCASLTLNQKLGKVMLSEEGMSKEKFFKEIKSATPVNTQMIRKQNSLIADMKKVSVVWIEDQTSYNIPLNRNLTQSRILTLFNDMKA</sequence>
<comment type="caution">
    <text evidence="1">The sequence shown here is derived from an EMBL/GenBank/DDBJ whole genome shotgun (WGS) entry which is preliminary data.</text>
</comment>
<reference evidence="1" key="1">
    <citation type="submission" date="2023-06" db="EMBL/GenBank/DDBJ databases">
        <title>Reference genome for the Northern bat (Eptesicus nilssonii), a most northern bat species.</title>
        <authorList>
            <person name="Laine V.N."/>
            <person name="Pulliainen A.T."/>
            <person name="Lilley T.M."/>
        </authorList>
    </citation>
    <scope>NUCLEOTIDE SEQUENCE</scope>
    <source>
        <strain evidence="1">BLF_Eptnil</strain>
        <tissue evidence="1">Kidney</tissue>
    </source>
</reference>
<gene>
    <name evidence="1" type="ORF">QTO34_007099</name>
</gene>
<accession>A0AA40HJN0</accession>
<protein>
    <submittedName>
        <fullName evidence="1">Uncharacterized protein</fullName>
    </submittedName>
</protein>
<evidence type="ECO:0000313" key="1">
    <source>
        <dbReference type="EMBL" id="KAK1332423.1"/>
    </source>
</evidence>
<organism evidence="1 2">
    <name type="scientific">Cnephaeus nilssonii</name>
    <name type="common">Northern bat</name>
    <name type="synonym">Eptesicus nilssonii</name>
    <dbReference type="NCBI Taxonomy" id="3371016"/>
    <lineage>
        <taxon>Eukaryota</taxon>
        <taxon>Metazoa</taxon>
        <taxon>Chordata</taxon>
        <taxon>Craniata</taxon>
        <taxon>Vertebrata</taxon>
        <taxon>Euteleostomi</taxon>
        <taxon>Mammalia</taxon>
        <taxon>Eutheria</taxon>
        <taxon>Laurasiatheria</taxon>
        <taxon>Chiroptera</taxon>
        <taxon>Yangochiroptera</taxon>
        <taxon>Vespertilionidae</taxon>
        <taxon>Cnephaeus</taxon>
    </lineage>
</organism>
<proteinExistence type="predicted"/>
<dbReference type="AlphaFoldDB" id="A0AA40HJN0"/>
<name>A0AA40HJN0_CNENI</name>